<evidence type="ECO:0000256" key="1">
    <source>
        <dbReference type="SAM" id="MobiDB-lite"/>
    </source>
</evidence>
<dbReference type="Proteomes" id="UP001438707">
    <property type="component" value="Unassembled WGS sequence"/>
</dbReference>
<comment type="caution">
    <text evidence="2">The sequence shown here is derived from an EMBL/GenBank/DDBJ whole genome shotgun (WGS) entry which is preliminary data.</text>
</comment>
<dbReference type="AlphaFoldDB" id="A0AAW1RBH8"/>
<evidence type="ECO:0000313" key="3">
    <source>
        <dbReference type="Proteomes" id="UP001438707"/>
    </source>
</evidence>
<protein>
    <submittedName>
        <fullName evidence="2">Uncharacterized protein</fullName>
    </submittedName>
</protein>
<gene>
    <name evidence="2" type="ORF">WJX74_009092</name>
</gene>
<accession>A0AAW1RBH8</accession>
<name>A0AAW1RBH8_9CHLO</name>
<proteinExistence type="predicted"/>
<sequence>MQDLDGSGSMIDAASTQQMPGLPQADGASPSPSEGPSQEDSPGARENQVVALMAQLHAASSANLTSLPQAPRRMRLQIISDSDQAGVCRSDHRQHNLQALVPHPEWQDVSPIPLAQLYSALIDYRMDIQLPLPHMHPAREINLGQIEEMPMPEFAAFAAPCAAYLAFCSPFCRDPTTHAGRSFCQMAAEALCVQIVLCEARPADSLTMSGQHLLQASGVVGSQAVPVWSKLKHEVGLTESQQQAVREVWQKYSQNMVGVTAEAVVRAADLSASLELQRESYIHLLRVFTVQILTPFQFGHFMARSYPYNPAWGEIVISIAEP</sequence>
<keyword evidence="3" id="KW-1185">Reference proteome</keyword>
<evidence type="ECO:0000313" key="2">
    <source>
        <dbReference type="EMBL" id="KAK9830826.1"/>
    </source>
</evidence>
<reference evidence="2 3" key="1">
    <citation type="journal article" date="2024" name="Nat. Commun.">
        <title>Phylogenomics reveals the evolutionary origins of lichenization in chlorophyte algae.</title>
        <authorList>
            <person name="Puginier C."/>
            <person name="Libourel C."/>
            <person name="Otte J."/>
            <person name="Skaloud P."/>
            <person name="Haon M."/>
            <person name="Grisel S."/>
            <person name="Petersen M."/>
            <person name="Berrin J.G."/>
            <person name="Delaux P.M."/>
            <person name="Dal Grande F."/>
            <person name="Keller J."/>
        </authorList>
    </citation>
    <scope>NUCLEOTIDE SEQUENCE [LARGE SCALE GENOMIC DNA]</scope>
    <source>
        <strain evidence="2 3">SAG 2145</strain>
    </source>
</reference>
<feature type="region of interest" description="Disordered" evidence="1">
    <location>
        <begin position="1"/>
        <end position="44"/>
    </location>
</feature>
<dbReference type="EMBL" id="JALJOS010000015">
    <property type="protein sequence ID" value="KAK9830826.1"/>
    <property type="molecule type" value="Genomic_DNA"/>
</dbReference>
<organism evidence="2 3">
    <name type="scientific">Apatococcus lobatus</name>
    <dbReference type="NCBI Taxonomy" id="904363"/>
    <lineage>
        <taxon>Eukaryota</taxon>
        <taxon>Viridiplantae</taxon>
        <taxon>Chlorophyta</taxon>
        <taxon>core chlorophytes</taxon>
        <taxon>Trebouxiophyceae</taxon>
        <taxon>Chlorellales</taxon>
        <taxon>Chlorellaceae</taxon>
        <taxon>Apatococcus</taxon>
    </lineage>
</organism>
<feature type="compositionally biased region" description="Polar residues" evidence="1">
    <location>
        <begin position="30"/>
        <end position="40"/>
    </location>
</feature>